<comment type="caution">
    <text evidence="1">The sequence shown here is derived from an EMBL/GenBank/DDBJ whole genome shotgun (WGS) entry which is preliminary data.</text>
</comment>
<reference evidence="1 2" key="1">
    <citation type="submission" date="2006-02" db="EMBL/GenBank/DDBJ databases">
        <authorList>
            <person name="Moran M.A."/>
            <person name="Kjelleberg S."/>
            <person name="Egan S."/>
            <person name="Saunders N."/>
            <person name="Thomas T."/>
            <person name="Ferriera S."/>
            <person name="Johnson J."/>
            <person name="Kravitz S."/>
            <person name="Halpern A."/>
            <person name="Remington K."/>
            <person name="Beeson K."/>
            <person name="Tran B."/>
            <person name="Rogers Y.-H."/>
            <person name="Friedman R."/>
            <person name="Venter J.C."/>
        </authorList>
    </citation>
    <scope>NUCLEOTIDE SEQUENCE [LARGE SCALE GENOMIC DNA]</scope>
    <source>
        <strain evidence="1 2">D2</strain>
    </source>
</reference>
<organism evidence="1 2">
    <name type="scientific">Pseudoalteromonas tunicata D2</name>
    <dbReference type="NCBI Taxonomy" id="87626"/>
    <lineage>
        <taxon>Bacteria</taxon>
        <taxon>Pseudomonadati</taxon>
        <taxon>Pseudomonadota</taxon>
        <taxon>Gammaproteobacteria</taxon>
        <taxon>Alteromonadales</taxon>
        <taxon>Pseudoalteromonadaceae</taxon>
        <taxon>Pseudoalteromonas</taxon>
    </lineage>
</organism>
<accession>A4CA76</accession>
<gene>
    <name evidence="1" type="ORF">PTD2_20752</name>
</gene>
<evidence type="ECO:0000313" key="2">
    <source>
        <dbReference type="Proteomes" id="UP000006201"/>
    </source>
</evidence>
<evidence type="ECO:0000313" key="1">
    <source>
        <dbReference type="EMBL" id="EAR28284.1"/>
    </source>
</evidence>
<dbReference type="EMBL" id="AAOH01000004">
    <property type="protein sequence ID" value="EAR28284.1"/>
    <property type="molecule type" value="Genomic_DNA"/>
</dbReference>
<keyword evidence="2" id="KW-1185">Reference proteome</keyword>
<dbReference type="Proteomes" id="UP000006201">
    <property type="component" value="Unassembled WGS sequence"/>
</dbReference>
<dbReference type="AlphaFoldDB" id="A4CA76"/>
<proteinExistence type="predicted"/>
<protein>
    <submittedName>
        <fullName evidence="1">Uncharacterized protein</fullName>
    </submittedName>
</protein>
<name>A4CA76_9GAMM</name>
<sequence length="29" mass="3421">MVAIAYELARFVWHLLQKNVAYQPQTMQA</sequence>
<dbReference type="HOGENOM" id="CLU_3409998_0_0_6"/>